<dbReference type="SUPFAM" id="SSF51735">
    <property type="entry name" value="NAD(P)-binding Rossmann-fold domains"/>
    <property type="match status" value="1"/>
</dbReference>
<protein>
    <submittedName>
        <fullName evidence="3">Short-chain dehydrogenase</fullName>
    </submittedName>
</protein>
<dbReference type="InterPro" id="IPR036291">
    <property type="entry name" value="NAD(P)-bd_dom_sf"/>
</dbReference>
<dbReference type="Gene3D" id="3.40.50.720">
    <property type="entry name" value="NAD(P)-binding Rossmann-like Domain"/>
    <property type="match status" value="1"/>
</dbReference>
<reference evidence="3" key="2">
    <citation type="submission" date="2020-09" db="EMBL/GenBank/DDBJ databases">
        <authorList>
            <person name="Sun Q."/>
            <person name="Zhou Y."/>
        </authorList>
    </citation>
    <scope>NUCLEOTIDE SEQUENCE</scope>
    <source>
        <strain evidence="3">CGMCC 1.7081</strain>
    </source>
</reference>
<keyword evidence="4" id="KW-1185">Reference proteome</keyword>
<evidence type="ECO:0000256" key="1">
    <source>
        <dbReference type="ARBA" id="ARBA00006484"/>
    </source>
</evidence>
<evidence type="ECO:0000313" key="3">
    <source>
        <dbReference type="EMBL" id="GHG85683.1"/>
    </source>
</evidence>
<accession>A0A8J3H6S9</accession>
<reference evidence="3" key="1">
    <citation type="journal article" date="2014" name="Int. J. Syst. Evol. Microbiol.">
        <title>Complete genome sequence of Corynebacterium casei LMG S-19264T (=DSM 44701T), isolated from a smear-ripened cheese.</title>
        <authorList>
            <consortium name="US DOE Joint Genome Institute (JGI-PGF)"/>
            <person name="Walter F."/>
            <person name="Albersmeier A."/>
            <person name="Kalinowski J."/>
            <person name="Ruckert C."/>
        </authorList>
    </citation>
    <scope>NUCLEOTIDE SEQUENCE</scope>
    <source>
        <strain evidence="3">CGMCC 1.7081</strain>
    </source>
</reference>
<dbReference type="Pfam" id="PF00106">
    <property type="entry name" value="adh_short"/>
    <property type="match status" value="1"/>
</dbReference>
<proteinExistence type="inferred from homology"/>
<gene>
    <name evidence="3" type="ORF">GCM10010961_12930</name>
</gene>
<dbReference type="EMBL" id="BNAP01000003">
    <property type="protein sequence ID" value="GHG85683.1"/>
    <property type="molecule type" value="Genomic_DNA"/>
</dbReference>
<dbReference type="InterPro" id="IPR002347">
    <property type="entry name" value="SDR_fam"/>
</dbReference>
<dbReference type="InterPro" id="IPR020904">
    <property type="entry name" value="Sc_DH/Rdtase_CS"/>
</dbReference>
<dbReference type="AlphaFoldDB" id="A0A8J3H6S9"/>
<dbReference type="PANTHER" id="PTHR44196:SF1">
    <property type="entry name" value="DEHYDROGENASE_REDUCTASE SDR FAMILY MEMBER 7B"/>
    <property type="match status" value="1"/>
</dbReference>
<dbReference type="PRINTS" id="PR00081">
    <property type="entry name" value="GDHRDH"/>
</dbReference>
<dbReference type="GO" id="GO:0016491">
    <property type="term" value="F:oxidoreductase activity"/>
    <property type="evidence" value="ECO:0007669"/>
    <property type="project" value="UniProtKB-KW"/>
</dbReference>
<comment type="caution">
    <text evidence="3">The sequence shown here is derived from an EMBL/GenBank/DDBJ whole genome shotgun (WGS) entry which is preliminary data.</text>
</comment>
<name>A0A8J3H6S9_9RHOB</name>
<keyword evidence="2" id="KW-0560">Oxidoreductase</keyword>
<dbReference type="GO" id="GO:0016020">
    <property type="term" value="C:membrane"/>
    <property type="evidence" value="ECO:0007669"/>
    <property type="project" value="TreeGrafter"/>
</dbReference>
<organism evidence="3 4">
    <name type="scientific">Pseudodonghicola xiamenensis</name>
    <dbReference type="NCBI Taxonomy" id="337702"/>
    <lineage>
        <taxon>Bacteria</taxon>
        <taxon>Pseudomonadati</taxon>
        <taxon>Pseudomonadota</taxon>
        <taxon>Alphaproteobacteria</taxon>
        <taxon>Rhodobacterales</taxon>
        <taxon>Paracoccaceae</taxon>
        <taxon>Pseudodonghicola</taxon>
    </lineage>
</organism>
<evidence type="ECO:0000256" key="2">
    <source>
        <dbReference type="ARBA" id="ARBA00023002"/>
    </source>
</evidence>
<evidence type="ECO:0000313" key="4">
    <source>
        <dbReference type="Proteomes" id="UP000611500"/>
    </source>
</evidence>
<dbReference type="RefSeq" id="WP_028092579.1">
    <property type="nucleotide sequence ID" value="NZ_BNAP01000003.1"/>
</dbReference>
<dbReference type="PANTHER" id="PTHR44196">
    <property type="entry name" value="DEHYDROGENASE/REDUCTASE SDR FAMILY MEMBER 7B"/>
    <property type="match status" value="1"/>
</dbReference>
<sequence length="234" mass="24719">MTQSRLALISGASRGIGAAVAKTLFDAGWTVSLGMRNPTLPAWAEAAPDRVHLFAYDATDANSANRWAAEVTGQFGRIDAVVANAGITIPKTPIEISDAEMAQLLEVNVQAPRRLAAACWEALGQSGRGRIILLGSLSGKRVKSARSGSYSVSKFAAVGLAHALRHAGFDQGIRATAVCPGFVATDMAMSLTDRATEAMTQPEDLARVINMLIDLPNEASVAEFCVNCQLEESF</sequence>
<dbReference type="PROSITE" id="PS00061">
    <property type="entry name" value="ADH_SHORT"/>
    <property type="match status" value="1"/>
</dbReference>
<comment type="similarity">
    <text evidence="1">Belongs to the short-chain dehydrogenases/reductases (SDR) family.</text>
</comment>
<dbReference type="Proteomes" id="UP000611500">
    <property type="component" value="Unassembled WGS sequence"/>
</dbReference>